<dbReference type="SUPFAM" id="SSF55159">
    <property type="entry name" value="eIF1-like"/>
    <property type="match status" value="1"/>
</dbReference>
<dbReference type="Gene3D" id="3.30.780.10">
    <property type="entry name" value="SUI1-like domain"/>
    <property type="match status" value="1"/>
</dbReference>
<dbReference type="PROSITE" id="PS50800">
    <property type="entry name" value="SAP"/>
    <property type="match status" value="1"/>
</dbReference>
<feature type="compositionally biased region" description="Polar residues" evidence="1">
    <location>
        <begin position="157"/>
        <end position="168"/>
    </location>
</feature>
<dbReference type="InterPro" id="IPR036877">
    <property type="entry name" value="SUI1_dom_sf"/>
</dbReference>
<evidence type="ECO:0000259" key="2">
    <source>
        <dbReference type="PROSITE" id="PS50800"/>
    </source>
</evidence>
<dbReference type="Pfam" id="PF02037">
    <property type="entry name" value="SAP"/>
    <property type="match status" value="1"/>
</dbReference>
<dbReference type="GO" id="GO:0003743">
    <property type="term" value="F:translation initiation factor activity"/>
    <property type="evidence" value="ECO:0007669"/>
    <property type="project" value="InterPro"/>
</dbReference>
<organism evidence="3">
    <name type="scientific">Attheya septentrionalis</name>
    <dbReference type="NCBI Taxonomy" id="420275"/>
    <lineage>
        <taxon>Eukaryota</taxon>
        <taxon>Sar</taxon>
        <taxon>Stramenopiles</taxon>
        <taxon>Ochrophyta</taxon>
        <taxon>Bacillariophyta</taxon>
        <taxon>Coscinodiscophyceae</taxon>
        <taxon>Chaetocerotophycidae</taxon>
        <taxon>Chaetocerotales</taxon>
        <taxon>Attheyaceae</taxon>
        <taxon>Attheya</taxon>
    </lineage>
</organism>
<dbReference type="EMBL" id="HBHQ01004974">
    <property type="protein sequence ID" value="CAD9811491.1"/>
    <property type="molecule type" value="Transcribed_RNA"/>
</dbReference>
<gene>
    <name evidence="3" type="ORF">ASEP1449_LOCUS3316</name>
</gene>
<accession>A0A7S2UA72</accession>
<feature type="region of interest" description="Disordered" evidence="1">
    <location>
        <begin position="135"/>
        <end position="177"/>
    </location>
</feature>
<dbReference type="InterPro" id="IPR003034">
    <property type="entry name" value="SAP_dom"/>
</dbReference>
<dbReference type="SUPFAM" id="SSF68906">
    <property type="entry name" value="SAP domain"/>
    <property type="match status" value="1"/>
</dbReference>
<reference evidence="3" key="1">
    <citation type="submission" date="2021-01" db="EMBL/GenBank/DDBJ databases">
        <authorList>
            <person name="Corre E."/>
            <person name="Pelletier E."/>
            <person name="Niang G."/>
            <person name="Scheremetjew M."/>
            <person name="Finn R."/>
            <person name="Kale V."/>
            <person name="Holt S."/>
            <person name="Cochrane G."/>
            <person name="Meng A."/>
            <person name="Brown T."/>
            <person name="Cohen L."/>
        </authorList>
    </citation>
    <scope>NUCLEOTIDE SEQUENCE</scope>
    <source>
        <strain evidence="3">CCMP2084</strain>
    </source>
</reference>
<evidence type="ECO:0000313" key="3">
    <source>
        <dbReference type="EMBL" id="CAD9811491.1"/>
    </source>
</evidence>
<dbReference type="Gene3D" id="1.10.720.30">
    <property type="entry name" value="SAP domain"/>
    <property type="match status" value="1"/>
</dbReference>
<sequence>MGDRGPSRQTTLADHLFPSQPRSGTSGNSERASSSTNLPYAVRATKKGGVPCVVESRKHHKVVVVSNVEGDASTLLSALQRSLGAGGKICHDNMGTRIEVQGEHHLEKIRTFLLHSGCVVGASRAQKDEAAAVVAAKKSKSQKGATTTKSDAEKSTSKGTSNLGSETFTPKMVKAMKPTEMKAHLSARNLSTQGNKQELIARLLKPLDDPQ</sequence>
<dbReference type="SMART" id="SM00513">
    <property type="entry name" value="SAP"/>
    <property type="match status" value="1"/>
</dbReference>
<feature type="compositionally biased region" description="Low complexity" evidence="1">
    <location>
        <begin position="135"/>
        <end position="149"/>
    </location>
</feature>
<protein>
    <recommendedName>
        <fullName evidence="2">SAP domain-containing protein</fullName>
    </recommendedName>
</protein>
<feature type="compositionally biased region" description="Polar residues" evidence="1">
    <location>
        <begin position="20"/>
        <end position="38"/>
    </location>
</feature>
<feature type="region of interest" description="Disordered" evidence="1">
    <location>
        <begin position="1"/>
        <end position="38"/>
    </location>
</feature>
<feature type="domain" description="SAP" evidence="2">
    <location>
        <begin position="173"/>
        <end position="207"/>
    </location>
</feature>
<proteinExistence type="predicted"/>
<evidence type="ECO:0000256" key="1">
    <source>
        <dbReference type="SAM" id="MobiDB-lite"/>
    </source>
</evidence>
<name>A0A7S2UA72_9STRA</name>
<dbReference type="AlphaFoldDB" id="A0A7S2UA72"/>
<dbReference type="InterPro" id="IPR036361">
    <property type="entry name" value="SAP_dom_sf"/>
</dbReference>